<evidence type="ECO:0000313" key="4">
    <source>
        <dbReference type="Proteomes" id="UP000663848"/>
    </source>
</evidence>
<proteinExistence type="predicted"/>
<keyword evidence="2" id="KW-0949">S-adenosyl-L-methionine</keyword>
<comment type="caution">
    <text evidence="3">The sequence shown here is derived from an EMBL/GenBank/DDBJ whole genome shotgun (WGS) entry which is preliminary data.</text>
</comment>
<sequence>MPGKNLNTHAFAVKNDGATLTDFGCCLDQDIRHLVCDGVALGQLCGYDLDPFFIELRYELFRDGEIMRQKKILSEGAIFDDELLRQVEPADYLYVGSFIHLFDATTQRDVCQRLTRLAKQVIFGRQVSDSSYSERPRQS</sequence>
<evidence type="ECO:0000256" key="2">
    <source>
        <dbReference type="ARBA" id="ARBA00022691"/>
    </source>
</evidence>
<dbReference type="Proteomes" id="UP000663848">
    <property type="component" value="Unassembled WGS sequence"/>
</dbReference>
<evidence type="ECO:0000313" key="3">
    <source>
        <dbReference type="EMBL" id="CAF5013403.1"/>
    </source>
</evidence>
<dbReference type="AlphaFoldDB" id="A0A822B6F6"/>
<accession>A0A822B6F6</accession>
<protein>
    <submittedName>
        <fullName evidence="3">Uncharacterized protein</fullName>
    </submittedName>
</protein>
<gene>
    <name evidence="3" type="ORF">QYT958_LOCUS39287</name>
</gene>
<keyword evidence="1" id="KW-0808">Transferase</keyword>
<dbReference type="GO" id="GO:0016740">
    <property type="term" value="F:transferase activity"/>
    <property type="evidence" value="ECO:0007669"/>
    <property type="project" value="UniProtKB-KW"/>
</dbReference>
<organism evidence="3 4">
    <name type="scientific">Rotaria socialis</name>
    <dbReference type="NCBI Taxonomy" id="392032"/>
    <lineage>
        <taxon>Eukaryota</taxon>
        <taxon>Metazoa</taxon>
        <taxon>Spiralia</taxon>
        <taxon>Gnathifera</taxon>
        <taxon>Rotifera</taxon>
        <taxon>Eurotatoria</taxon>
        <taxon>Bdelloidea</taxon>
        <taxon>Philodinida</taxon>
        <taxon>Philodinidae</taxon>
        <taxon>Rotaria</taxon>
    </lineage>
</organism>
<dbReference type="EMBL" id="CAJOBR010036291">
    <property type="protein sequence ID" value="CAF5013403.1"/>
    <property type="molecule type" value="Genomic_DNA"/>
</dbReference>
<reference evidence="3" key="1">
    <citation type="submission" date="2021-02" db="EMBL/GenBank/DDBJ databases">
        <authorList>
            <person name="Nowell W R."/>
        </authorList>
    </citation>
    <scope>NUCLEOTIDE SEQUENCE</scope>
</reference>
<evidence type="ECO:0000256" key="1">
    <source>
        <dbReference type="ARBA" id="ARBA00022679"/>
    </source>
</evidence>
<dbReference type="PANTHER" id="PTHR35897">
    <property type="entry name" value="METHYLTRANSFERASE AUSD"/>
    <property type="match status" value="1"/>
</dbReference>
<dbReference type="PANTHER" id="PTHR35897:SF1">
    <property type="entry name" value="METHYLTRANSFERASE AUSD"/>
    <property type="match status" value="1"/>
</dbReference>
<name>A0A822B6F6_9BILA</name>
<dbReference type="InterPro" id="IPR051654">
    <property type="entry name" value="Meroterpenoid_MTases"/>
</dbReference>